<feature type="compositionally biased region" description="Basic and acidic residues" evidence="9">
    <location>
        <begin position="1235"/>
        <end position="1251"/>
    </location>
</feature>
<feature type="domain" description="S1 motif" evidence="10">
    <location>
        <begin position="1080"/>
        <end position="1160"/>
    </location>
</feature>
<dbReference type="Pfam" id="PF00773">
    <property type="entry name" value="RNB"/>
    <property type="match status" value="1"/>
</dbReference>
<comment type="catalytic activity">
    <reaction evidence="1 8">
        <text>Exonucleolytic cleavage in the 3'- to 5'-direction to yield nucleoside 5'-phosphates.</text>
        <dbReference type="EC" id="3.1.13.1"/>
    </reaction>
</comment>
<dbReference type="Proteomes" id="UP000277766">
    <property type="component" value="Unassembled WGS sequence"/>
</dbReference>
<evidence type="ECO:0000313" key="12">
    <source>
        <dbReference type="Proteomes" id="UP000277766"/>
    </source>
</evidence>
<dbReference type="SUPFAM" id="SSF50249">
    <property type="entry name" value="Nucleic acid-binding proteins"/>
    <property type="match status" value="4"/>
</dbReference>
<feature type="compositionally biased region" description="Low complexity" evidence="9">
    <location>
        <begin position="275"/>
        <end position="285"/>
    </location>
</feature>
<protein>
    <recommendedName>
        <fullName evidence="8">Ribonuclease R</fullName>
        <shortName evidence="8">RNase R</shortName>
        <ecNumber evidence="8">3.1.13.1</ecNumber>
    </recommendedName>
</protein>
<feature type="compositionally biased region" description="Polar residues" evidence="9">
    <location>
        <begin position="139"/>
        <end position="149"/>
    </location>
</feature>
<dbReference type="InterPro" id="IPR001900">
    <property type="entry name" value="RNase_II/R"/>
</dbReference>
<keyword evidence="3 8" id="KW-0963">Cytoplasm</keyword>
<dbReference type="SMART" id="SM00316">
    <property type="entry name" value="S1"/>
    <property type="match status" value="1"/>
</dbReference>
<dbReference type="SMART" id="SM00955">
    <property type="entry name" value="RNB"/>
    <property type="match status" value="1"/>
</dbReference>
<evidence type="ECO:0000256" key="5">
    <source>
        <dbReference type="ARBA" id="ARBA00022801"/>
    </source>
</evidence>
<dbReference type="GO" id="GO:0008859">
    <property type="term" value="F:exoribonuclease II activity"/>
    <property type="evidence" value="ECO:0007669"/>
    <property type="project" value="UniProtKB-UniRule"/>
</dbReference>
<feature type="compositionally biased region" description="Gly residues" evidence="9">
    <location>
        <begin position="1262"/>
        <end position="1273"/>
    </location>
</feature>
<feature type="compositionally biased region" description="Gly residues" evidence="9">
    <location>
        <begin position="1332"/>
        <end position="1362"/>
    </location>
</feature>
<comment type="function">
    <text evidence="8">3'-5' exoribonuclease that releases 5'-nucleoside monophosphates and is involved in maturation of structured RNAs.</text>
</comment>
<proteinExistence type="inferred from homology"/>
<keyword evidence="7 8" id="KW-0694">RNA-binding</keyword>
<evidence type="ECO:0000313" key="11">
    <source>
        <dbReference type="EMBL" id="RTR26691.1"/>
    </source>
</evidence>
<dbReference type="PANTHER" id="PTHR23355">
    <property type="entry name" value="RIBONUCLEASE"/>
    <property type="match status" value="1"/>
</dbReference>
<feature type="compositionally biased region" description="Low complexity" evidence="9">
    <location>
        <begin position="251"/>
        <end position="261"/>
    </location>
</feature>
<evidence type="ECO:0000256" key="2">
    <source>
        <dbReference type="ARBA" id="ARBA00004496"/>
    </source>
</evidence>
<evidence type="ECO:0000256" key="4">
    <source>
        <dbReference type="ARBA" id="ARBA00022722"/>
    </source>
</evidence>
<feature type="compositionally biased region" description="Basic and acidic residues" evidence="9">
    <location>
        <begin position="1279"/>
        <end position="1290"/>
    </location>
</feature>
<comment type="subcellular location">
    <subcellularLocation>
        <location evidence="2 8">Cytoplasm</location>
    </subcellularLocation>
</comment>
<evidence type="ECO:0000256" key="9">
    <source>
        <dbReference type="SAM" id="MobiDB-lite"/>
    </source>
</evidence>
<dbReference type="GO" id="GO:0003723">
    <property type="term" value="F:RNA binding"/>
    <property type="evidence" value="ECO:0007669"/>
    <property type="project" value="UniProtKB-UniRule"/>
</dbReference>
<feature type="compositionally biased region" description="Basic residues" evidence="9">
    <location>
        <begin position="113"/>
        <end position="124"/>
    </location>
</feature>
<feature type="compositionally biased region" description="Basic residues" evidence="9">
    <location>
        <begin position="362"/>
        <end position="374"/>
    </location>
</feature>
<dbReference type="InterPro" id="IPR011805">
    <property type="entry name" value="RNase_R"/>
</dbReference>
<dbReference type="CDD" id="cd04471">
    <property type="entry name" value="S1_RNase_R"/>
    <property type="match status" value="1"/>
</dbReference>
<feature type="compositionally biased region" description="Low complexity" evidence="9">
    <location>
        <begin position="66"/>
        <end position="81"/>
    </location>
</feature>
<feature type="compositionally biased region" description="Low complexity" evidence="9">
    <location>
        <begin position="89"/>
        <end position="100"/>
    </location>
</feature>
<dbReference type="InterPro" id="IPR022966">
    <property type="entry name" value="RNase_II/R_CS"/>
</dbReference>
<feature type="compositionally biased region" description="Basic and acidic residues" evidence="9">
    <location>
        <begin position="1192"/>
        <end position="1202"/>
    </location>
</feature>
<dbReference type="Gene3D" id="2.40.50.140">
    <property type="entry name" value="Nucleic acid-binding proteins"/>
    <property type="match status" value="2"/>
</dbReference>
<dbReference type="GO" id="GO:0006402">
    <property type="term" value="P:mRNA catabolic process"/>
    <property type="evidence" value="ECO:0007669"/>
    <property type="project" value="TreeGrafter"/>
</dbReference>
<dbReference type="EMBL" id="RXPE01000014">
    <property type="protein sequence ID" value="RTR26691.1"/>
    <property type="molecule type" value="Genomic_DNA"/>
</dbReference>
<feature type="compositionally biased region" description="Polar residues" evidence="9">
    <location>
        <begin position="1172"/>
        <end position="1185"/>
    </location>
</feature>
<name>A0A431VUA8_9DEIO</name>
<dbReference type="RefSeq" id="WP_126352220.1">
    <property type="nucleotide sequence ID" value="NZ_RXPE01000014.1"/>
</dbReference>
<feature type="compositionally biased region" description="Basic residues" evidence="9">
    <location>
        <begin position="150"/>
        <end position="160"/>
    </location>
</feature>
<dbReference type="PANTHER" id="PTHR23355:SF9">
    <property type="entry name" value="DIS3-LIKE EXONUCLEASE 2"/>
    <property type="match status" value="1"/>
</dbReference>
<feature type="compositionally biased region" description="Polar residues" evidence="9">
    <location>
        <begin position="1203"/>
        <end position="1213"/>
    </location>
</feature>
<evidence type="ECO:0000259" key="10">
    <source>
        <dbReference type="PROSITE" id="PS50126"/>
    </source>
</evidence>
<dbReference type="InterPro" id="IPR012340">
    <property type="entry name" value="NA-bd_OB-fold"/>
</dbReference>
<dbReference type="NCBIfam" id="TIGR02063">
    <property type="entry name" value="RNase_R"/>
    <property type="match status" value="1"/>
</dbReference>
<dbReference type="PROSITE" id="PS01175">
    <property type="entry name" value="RIBONUCLEASE_II"/>
    <property type="match status" value="1"/>
</dbReference>
<organism evidence="11 12">
    <name type="scientific">Deinococcus radiophilus</name>
    <dbReference type="NCBI Taxonomy" id="32062"/>
    <lineage>
        <taxon>Bacteria</taxon>
        <taxon>Thermotogati</taxon>
        <taxon>Deinococcota</taxon>
        <taxon>Deinococci</taxon>
        <taxon>Deinococcales</taxon>
        <taxon>Deinococcaceae</taxon>
        <taxon>Deinococcus</taxon>
    </lineage>
</organism>
<dbReference type="GO" id="GO:0005829">
    <property type="term" value="C:cytosol"/>
    <property type="evidence" value="ECO:0007669"/>
    <property type="project" value="TreeGrafter"/>
</dbReference>
<dbReference type="NCBIfam" id="TIGR00358">
    <property type="entry name" value="3_prime_RNase"/>
    <property type="match status" value="1"/>
</dbReference>
<dbReference type="Pfam" id="PF08206">
    <property type="entry name" value="OB_RNB"/>
    <property type="match status" value="1"/>
</dbReference>
<keyword evidence="4 8" id="KW-0540">Nuclease</keyword>
<dbReference type="InterPro" id="IPR003029">
    <property type="entry name" value="S1_domain"/>
</dbReference>
<dbReference type="Pfam" id="PF00575">
    <property type="entry name" value="S1"/>
    <property type="match status" value="1"/>
</dbReference>
<dbReference type="PROSITE" id="PS50126">
    <property type="entry name" value="S1"/>
    <property type="match status" value="1"/>
</dbReference>
<feature type="compositionally biased region" description="Basic residues" evidence="9">
    <location>
        <begin position="27"/>
        <end position="39"/>
    </location>
</feature>
<feature type="region of interest" description="Disordered" evidence="9">
    <location>
        <begin position="1307"/>
        <end position="1382"/>
    </location>
</feature>
<feature type="region of interest" description="Disordered" evidence="9">
    <location>
        <begin position="1169"/>
        <end position="1290"/>
    </location>
</feature>
<feature type="compositionally biased region" description="Basic residues" evidence="9">
    <location>
        <begin position="226"/>
        <end position="235"/>
    </location>
</feature>
<keyword evidence="5 8" id="KW-0378">Hydrolase</keyword>
<keyword evidence="12" id="KW-1185">Reference proteome</keyword>
<feature type="region of interest" description="Disordered" evidence="9">
    <location>
        <begin position="555"/>
        <end position="577"/>
    </location>
</feature>
<dbReference type="Pfam" id="PF17876">
    <property type="entry name" value="CSD2"/>
    <property type="match status" value="1"/>
</dbReference>
<feature type="region of interest" description="Disordered" evidence="9">
    <location>
        <begin position="1"/>
        <end position="410"/>
    </location>
</feature>
<dbReference type="InterPro" id="IPR050180">
    <property type="entry name" value="RNR_Ribonuclease"/>
</dbReference>
<evidence type="ECO:0000256" key="3">
    <source>
        <dbReference type="ARBA" id="ARBA00022490"/>
    </source>
</evidence>
<feature type="compositionally biased region" description="Low complexity" evidence="9">
    <location>
        <begin position="161"/>
        <end position="174"/>
    </location>
</feature>
<comment type="similarity">
    <text evidence="8">Belongs to the RNR ribonuclease family. RNase R subfamily.</text>
</comment>
<evidence type="ECO:0000256" key="1">
    <source>
        <dbReference type="ARBA" id="ARBA00001849"/>
    </source>
</evidence>
<dbReference type="InterPro" id="IPR040476">
    <property type="entry name" value="CSD2"/>
</dbReference>
<accession>A0A431VUA8</accession>
<comment type="caution">
    <text evidence="11">The sequence shown here is derived from an EMBL/GenBank/DDBJ whole genome shotgun (WGS) entry which is preliminary data.</text>
</comment>
<gene>
    <name evidence="8 11" type="primary">rnr</name>
    <name evidence="11" type="ORF">EJ104_07950</name>
</gene>
<evidence type="ECO:0000256" key="8">
    <source>
        <dbReference type="HAMAP-Rule" id="MF_01895"/>
    </source>
</evidence>
<feature type="compositionally biased region" description="Polar residues" evidence="9">
    <location>
        <begin position="179"/>
        <end position="192"/>
    </location>
</feature>
<reference evidence="11 12" key="1">
    <citation type="submission" date="2018-12" db="EMBL/GenBank/DDBJ databases">
        <title>Deinococcus radiophilus ATCC 27603 genome sequencing and assembly.</title>
        <authorList>
            <person name="Maclea K.S."/>
            <person name="Maynard C.R."/>
        </authorList>
    </citation>
    <scope>NUCLEOTIDE SEQUENCE [LARGE SCALE GENOMIC DNA]</scope>
    <source>
        <strain evidence="11 12">ATCC 27603</strain>
    </source>
</reference>
<evidence type="ECO:0000256" key="6">
    <source>
        <dbReference type="ARBA" id="ARBA00022839"/>
    </source>
</evidence>
<feature type="compositionally biased region" description="Basic and acidic residues" evidence="9">
    <location>
        <begin position="1311"/>
        <end position="1326"/>
    </location>
</feature>
<sequence>MPKTKAKAAAPSEKQPEEVTGTETKPQKARTPRTTRKAKPPVAESEGGATDSVPKRKAKGAIPENAKATKAAAPKTKTAAADSQSEMVSDSLSSDLATSAEVTAQPESTAPKASRKKAAPKRKTGNQTQVTEDKAEQPAESSTQVPKATSKNRKSTRGRKAASQTEATSEAEAALSDEVSATATDQAASEQTEAAAVPALSETPNAEAIPSDEAQATLEEQLPAAKPKRTTRRTTKRSEPAADAVGEQADTDTAASATQTSRTKRSRRGRKADTTTEQAETAVAVSEPEGEAPVTLPQTVVPGLEPDQHAEVQAGASQTEEGLAPGAEVSPEPVASTTQRSRRSRKKTAETISDEPLVLQRSKSKGKKAGSKSRSRQDENLEADLGRLSGVEPVEPLEPGSAPTAQLGDLPEISETDVLAALLPDLPPAPQATATATTPETVPEDPVQDLLLRQLRSIGRPIHVKDLEKSFTRQKADLVGNWRDIEGVLEDLTRAGMVIRTRKKTYGLPEAMNLVRGRFQASAAGFGFVVPDSGREDYYVSPEDTMEAWNGDTVLVRPEGHGSRGSNSGRRGSRFDGNPQASVVRIVERNYAQLVGTLEFSHGYPILKPDDFRARHRILLLAEEMEGLSAGARVVVDLYWPEDTGEDEVFGQVSRVLGEEDDPETETEAVMVKYGLRGEFPPEVVSEAERIPREIPDSALRGRLDLRELNTFTVDGRDAKDFDDAIHIAPTERGTFMVGIHIADVSHYVKAGSPLDQEAYARATSVYLPGRVLPMLPEHLSNGVCSLVPLEDRLTMSALVELSADAEILSVEIGPSVIHSKARLTYDEVQAYSEATSPLPEHARHLEGDLHLLLKFTTKLRQKRLREGSLDFKMREVKVDVDAEGRMELIPLREETARGMIEDLMLLANKVVARFLLERRIPTLFRIHEEPTLQRFQDVSQAIGRLGLAFPGGEPTPQAYQDVLKQVRGTPRESVVNSLLLRSMQQAKYAGENLGHFGLAFDEYLHFTSPIRRYPDLMVHRVLREVLAGELRTGSREVDQLRSVLPTMGEHTSDRERNAAEAERDLTKYYQAKWAQAHEGLSFMGSVSGVVASGLFVALENGVEGKLHISNLDDDYYIYLEDAQMLKGRSNGRTFKLGDSVPVTINEVKPLARQIDFTVPEEGTELEEIVMSDQQPSGNKTQASGQKVRARRREDREQERQQKLSNVQPTQPRFTLDDEGSTGSQRHQNQGRRPARSEGRDTRAEGSRSNDGRQQSRRRDGGQQGGGRAGNGGGRRRVITLERPRNEHLRPVNITVQRMYFGDWTVENMPEEGHGPQDGGRPDRGGYSRGQHSGGNRGRQAQGGPGGRGRSGPGQPQGQGQGEGDKRRRRSRRRRSEGQQGG</sequence>
<keyword evidence="6 8" id="KW-0269">Exonuclease</keyword>
<dbReference type="EC" id="3.1.13.1" evidence="8"/>
<dbReference type="InterPro" id="IPR013223">
    <property type="entry name" value="RNase_B_OB_dom"/>
</dbReference>
<dbReference type="HAMAP" id="MF_01895">
    <property type="entry name" value="RNase_R"/>
    <property type="match status" value="1"/>
</dbReference>
<evidence type="ECO:0000256" key="7">
    <source>
        <dbReference type="ARBA" id="ARBA00022884"/>
    </source>
</evidence>
<dbReference type="OrthoDB" id="9764149at2"/>
<dbReference type="InterPro" id="IPR004476">
    <property type="entry name" value="RNase_II/RNase_R"/>
</dbReference>